<evidence type="ECO:0000259" key="9">
    <source>
        <dbReference type="PROSITE" id="PS50261"/>
    </source>
</evidence>
<keyword evidence="4 7" id="KW-0472">Membrane</keyword>
<dbReference type="EMBL" id="BMAV01023379">
    <property type="protein sequence ID" value="GFY79062.1"/>
    <property type="molecule type" value="Genomic_DNA"/>
</dbReference>
<feature type="compositionally biased region" description="Acidic residues" evidence="6">
    <location>
        <begin position="916"/>
        <end position="928"/>
    </location>
</feature>
<sequence length="928" mass="103834">MFISFLKVFGVDTVSSTDVWISSTIENETRYLDVSPFVEFNVRDGEETPFVVFPKYNNYPIHENFDKNSAEIILPFSSIGVKKFDDLSNTHSGSLKDVAVLGYVIYSTIGQLLPSMFDETISYHGIPFGVNSPVLTAVVRAINTSENFFGPIPSPRLRFKVFNSTGTSPQCVFWSHYEERGHWSGEGCDVESHIPGSQYINCSCNHLSSFAVLMEKNHNEFVPSETLVQSVISYLAITTSLILLAFTLVVFCLLRGSQTNSNTIHICLVCCIFAAELIFLIALKSRHSLVFQQFPCKMVAILLHFLFLSIFSWLLVEAIHIFRMMTNLCDINHGPMHCYFSIGFGGPALIVGLSVGVSVDQYGNHFFCWLSVHENVVWSLVGPVCIIVFVTLLVFISALKSSLQCKDSVMDFGNLKTLLWLAVILLPIQGSTWVLAILSVNETHAILHYAFSFFCLLEGIYIFVGYCVINKKVQQQICWMWMRIIKHDKYTEKNGIHSPMQQSAAYHPSSKIYHRSIGISTPSAASRSTSKTCTSQCRPESEPRLSENQPSTSELDEGMYCKHGKYYEQILRNCDFEQNKGSIKCCLDDILNGNHTVTPCKLSLSAETNDGKSSEGFKFSECTESTSSGPKMGVNMFSYPRSRSPLSKTSLSLKMGLNSKDQSVGSVDSEKSSPLSAPVSNVRPEFCTPRMGVSGVEKSIHSARDILAETNSFDSNLHLNSTNKLDFKTGICSSCRSQSFSRETFSDFSSTDIPQYDVCSKSSYKGYSCENKKSIHLSKEKDLNRSKKQLHSYRSIEDCEKFMDEMSINSGKKLNQALKKTRSSGELEWDSFQEPDNDPSKDLVQTFFDQEVYTQSTVETASCVDRASPRLIDDTPSEEDVPINTKYFQNSRNDRSCELLEIHSKTSPPLATAEITDSDSDEAMETAV</sequence>
<comment type="subcellular location">
    <subcellularLocation>
        <location evidence="1">Membrane</location>
        <topology evidence="1">Multi-pass membrane protein</topology>
    </subcellularLocation>
</comment>
<feature type="transmembrane region" description="Helical" evidence="7">
    <location>
        <begin position="446"/>
        <end position="469"/>
    </location>
</feature>
<dbReference type="InterPro" id="IPR000203">
    <property type="entry name" value="GPS"/>
</dbReference>
<dbReference type="PANTHER" id="PTHR12011:SF471">
    <property type="entry name" value="G-PROTEIN COUPLED RECEPTORS FAMILY 2 PROFILE 2 DOMAIN-CONTAINING PROTEIN"/>
    <property type="match status" value="1"/>
</dbReference>
<dbReference type="Gene3D" id="1.20.1070.10">
    <property type="entry name" value="Rhodopsin 7-helix transmembrane proteins"/>
    <property type="match status" value="1"/>
</dbReference>
<feature type="transmembrane region" description="Helical" evidence="7">
    <location>
        <begin position="298"/>
        <end position="316"/>
    </location>
</feature>
<dbReference type="InterPro" id="IPR057244">
    <property type="entry name" value="GAIN_B"/>
</dbReference>
<evidence type="ECO:0000259" key="8">
    <source>
        <dbReference type="PROSITE" id="PS50221"/>
    </source>
</evidence>
<evidence type="ECO:0000313" key="11">
    <source>
        <dbReference type="Proteomes" id="UP000886998"/>
    </source>
</evidence>
<feature type="domain" description="G-protein coupled receptors family 2 profile 2" evidence="9">
    <location>
        <begin position="229"/>
        <end position="470"/>
    </location>
</feature>
<evidence type="ECO:0000256" key="2">
    <source>
        <dbReference type="ARBA" id="ARBA00022692"/>
    </source>
</evidence>
<organism evidence="10 11">
    <name type="scientific">Trichonephila inaurata madagascariensis</name>
    <dbReference type="NCBI Taxonomy" id="2747483"/>
    <lineage>
        <taxon>Eukaryota</taxon>
        <taxon>Metazoa</taxon>
        <taxon>Ecdysozoa</taxon>
        <taxon>Arthropoda</taxon>
        <taxon>Chelicerata</taxon>
        <taxon>Arachnida</taxon>
        <taxon>Araneae</taxon>
        <taxon>Araneomorphae</taxon>
        <taxon>Entelegynae</taxon>
        <taxon>Araneoidea</taxon>
        <taxon>Nephilidae</taxon>
        <taxon>Trichonephila</taxon>
        <taxon>Trichonephila inaurata</taxon>
    </lineage>
</organism>
<dbReference type="PROSITE" id="PS50261">
    <property type="entry name" value="G_PROTEIN_RECEP_F2_4"/>
    <property type="match status" value="1"/>
</dbReference>
<proteinExistence type="predicted"/>
<feature type="transmembrane region" description="Helical" evidence="7">
    <location>
        <begin position="266"/>
        <end position="283"/>
    </location>
</feature>
<name>A0A8X6YW98_9ARAC</name>
<feature type="compositionally biased region" description="Polar residues" evidence="6">
    <location>
        <begin position="521"/>
        <end position="538"/>
    </location>
</feature>
<reference evidence="10" key="1">
    <citation type="submission" date="2020-08" db="EMBL/GenBank/DDBJ databases">
        <title>Multicomponent nature underlies the extraordinary mechanical properties of spider dragline silk.</title>
        <authorList>
            <person name="Kono N."/>
            <person name="Nakamura H."/>
            <person name="Mori M."/>
            <person name="Yoshida Y."/>
            <person name="Ohtoshi R."/>
            <person name="Malay A.D."/>
            <person name="Moran D.A.P."/>
            <person name="Tomita M."/>
            <person name="Numata K."/>
            <person name="Arakawa K."/>
        </authorList>
    </citation>
    <scope>NUCLEOTIDE SEQUENCE</scope>
</reference>
<evidence type="ECO:0000256" key="4">
    <source>
        <dbReference type="ARBA" id="ARBA00023136"/>
    </source>
</evidence>
<dbReference type="PANTHER" id="PTHR12011">
    <property type="entry name" value="ADHESION G-PROTEIN COUPLED RECEPTOR"/>
    <property type="match status" value="1"/>
</dbReference>
<feature type="domain" description="GAIN-B" evidence="8">
    <location>
        <begin position="49"/>
        <end position="220"/>
    </location>
</feature>
<feature type="transmembrane region" description="Helical" evidence="7">
    <location>
        <begin position="418"/>
        <end position="440"/>
    </location>
</feature>
<dbReference type="CDD" id="cd15441">
    <property type="entry name" value="7tmB2_CELSR_Adhesion_IV"/>
    <property type="match status" value="1"/>
</dbReference>
<dbReference type="GO" id="GO:0004930">
    <property type="term" value="F:G protein-coupled receptor activity"/>
    <property type="evidence" value="ECO:0007669"/>
    <property type="project" value="InterPro"/>
</dbReference>
<feature type="transmembrane region" description="Helical" evidence="7">
    <location>
        <begin position="337"/>
        <end position="357"/>
    </location>
</feature>
<feature type="region of interest" description="Disordered" evidence="6">
    <location>
        <begin position="905"/>
        <end position="928"/>
    </location>
</feature>
<comment type="caution">
    <text evidence="10">The sequence shown here is derived from an EMBL/GenBank/DDBJ whole genome shotgun (WGS) entry which is preliminary data.</text>
</comment>
<feature type="transmembrane region" description="Helical" evidence="7">
    <location>
        <begin position="377"/>
        <end position="398"/>
    </location>
</feature>
<evidence type="ECO:0000256" key="7">
    <source>
        <dbReference type="SAM" id="Phobius"/>
    </source>
</evidence>
<evidence type="ECO:0000256" key="5">
    <source>
        <dbReference type="ARBA" id="ARBA00023157"/>
    </source>
</evidence>
<dbReference type="FunFam" id="1.20.1070.10:FF:000202">
    <property type="entry name" value="Cadherin EGF LAG seven-pass G-type receptor"/>
    <property type="match status" value="1"/>
</dbReference>
<dbReference type="GO" id="GO:0005886">
    <property type="term" value="C:plasma membrane"/>
    <property type="evidence" value="ECO:0007669"/>
    <property type="project" value="TreeGrafter"/>
</dbReference>
<evidence type="ECO:0000256" key="6">
    <source>
        <dbReference type="SAM" id="MobiDB-lite"/>
    </source>
</evidence>
<dbReference type="PRINTS" id="PR00249">
    <property type="entry name" value="GPCRSECRETIN"/>
</dbReference>
<protein>
    <submittedName>
        <fullName evidence="10">Protocadherin-like wing polarity protein stan</fullName>
    </submittedName>
</protein>
<evidence type="ECO:0000256" key="3">
    <source>
        <dbReference type="ARBA" id="ARBA00022989"/>
    </source>
</evidence>
<dbReference type="InterPro" id="IPR000832">
    <property type="entry name" value="GPCR_2_secretin-like"/>
</dbReference>
<dbReference type="GO" id="GO:0007166">
    <property type="term" value="P:cell surface receptor signaling pathway"/>
    <property type="evidence" value="ECO:0007669"/>
    <property type="project" value="InterPro"/>
</dbReference>
<dbReference type="Pfam" id="PF01825">
    <property type="entry name" value="GPS"/>
    <property type="match status" value="1"/>
</dbReference>
<dbReference type="SMART" id="SM00303">
    <property type="entry name" value="GPS"/>
    <property type="match status" value="1"/>
</dbReference>
<dbReference type="InterPro" id="IPR017981">
    <property type="entry name" value="GPCR_2-like_7TM"/>
</dbReference>
<dbReference type="GO" id="GO:0007189">
    <property type="term" value="P:adenylate cyclase-activating G protein-coupled receptor signaling pathway"/>
    <property type="evidence" value="ECO:0007669"/>
    <property type="project" value="TreeGrafter"/>
</dbReference>
<dbReference type="Proteomes" id="UP000886998">
    <property type="component" value="Unassembled WGS sequence"/>
</dbReference>
<dbReference type="PROSITE" id="PS50221">
    <property type="entry name" value="GAIN_B"/>
    <property type="match status" value="1"/>
</dbReference>
<evidence type="ECO:0000256" key="1">
    <source>
        <dbReference type="ARBA" id="ARBA00004141"/>
    </source>
</evidence>
<dbReference type="Gene3D" id="2.60.220.50">
    <property type="match status" value="1"/>
</dbReference>
<feature type="transmembrane region" description="Helical" evidence="7">
    <location>
        <begin position="231"/>
        <end position="254"/>
    </location>
</feature>
<evidence type="ECO:0000313" key="10">
    <source>
        <dbReference type="EMBL" id="GFY79062.1"/>
    </source>
</evidence>
<keyword evidence="2 7" id="KW-0812">Transmembrane</keyword>
<keyword evidence="11" id="KW-1185">Reference proteome</keyword>
<dbReference type="OrthoDB" id="6431996at2759"/>
<keyword evidence="3 7" id="KW-1133">Transmembrane helix</keyword>
<dbReference type="Pfam" id="PF00002">
    <property type="entry name" value="7tm_2"/>
    <property type="match status" value="1"/>
</dbReference>
<gene>
    <name evidence="10" type="primary">stan</name>
    <name evidence="10" type="ORF">TNIN_171421</name>
</gene>
<dbReference type="InterPro" id="IPR046338">
    <property type="entry name" value="GAIN_dom_sf"/>
</dbReference>
<feature type="compositionally biased region" description="Polar residues" evidence="6">
    <location>
        <begin position="659"/>
        <end position="679"/>
    </location>
</feature>
<keyword evidence="5" id="KW-1015">Disulfide bond</keyword>
<dbReference type="AlphaFoldDB" id="A0A8X6YW98"/>
<accession>A0A8X6YW98</accession>
<feature type="region of interest" description="Disordered" evidence="6">
    <location>
        <begin position="521"/>
        <end position="553"/>
    </location>
</feature>
<feature type="region of interest" description="Disordered" evidence="6">
    <location>
        <begin position="659"/>
        <end position="681"/>
    </location>
</feature>